<gene>
    <name evidence="2" type="ORF">FAZ19_12160</name>
</gene>
<evidence type="ECO:0000313" key="3">
    <source>
        <dbReference type="Proteomes" id="UP000309872"/>
    </source>
</evidence>
<dbReference type="CDD" id="cd00038">
    <property type="entry name" value="CAP_ED"/>
    <property type="match status" value="1"/>
</dbReference>
<dbReference type="SUPFAM" id="SSF51206">
    <property type="entry name" value="cAMP-binding domain-like"/>
    <property type="match status" value="1"/>
</dbReference>
<organism evidence="2 3">
    <name type="scientific">Sphingobacterium alkalisoli</name>
    <dbReference type="NCBI Taxonomy" id="1874115"/>
    <lineage>
        <taxon>Bacteria</taxon>
        <taxon>Pseudomonadati</taxon>
        <taxon>Bacteroidota</taxon>
        <taxon>Sphingobacteriia</taxon>
        <taxon>Sphingobacteriales</taxon>
        <taxon>Sphingobacteriaceae</taxon>
        <taxon>Sphingobacterium</taxon>
    </lineage>
</organism>
<accession>A0A4U0H2X2</accession>
<feature type="domain" description="Cyclic nucleotide-binding" evidence="1">
    <location>
        <begin position="29"/>
        <end position="115"/>
    </location>
</feature>
<dbReference type="Proteomes" id="UP000309872">
    <property type="component" value="Unassembled WGS sequence"/>
</dbReference>
<dbReference type="Gene3D" id="2.60.120.10">
    <property type="entry name" value="Jelly Rolls"/>
    <property type="match status" value="1"/>
</dbReference>
<keyword evidence="3" id="KW-1185">Reference proteome</keyword>
<comment type="caution">
    <text evidence="2">The sequence shown here is derived from an EMBL/GenBank/DDBJ whole genome shotgun (WGS) entry which is preliminary data.</text>
</comment>
<evidence type="ECO:0000259" key="1">
    <source>
        <dbReference type="Pfam" id="PF00027"/>
    </source>
</evidence>
<dbReference type="AlphaFoldDB" id="A0A4U0H2X2"/>
<dbReference type="Pfam" id="PF00027">
    <property type="entry name" value="cNMP_binding"/>
    <property type="match status" value="1"/>
</dbReference>
<evidence type="ECO:0000313" key="2">
    <source>
        <dbReference type="EMBL" id="TJY65856.1"/>
    </source>
</evidence>
<dbReference type="InterPro" id="IPR014710">
    <property type="entry name" value="RmlC-like_jellyroll"/>
</dbReference>
<dbReference type="InterPro" id="IPR018490">
    <property type="entry name" value="cNMP-bd_dom_sf"/>
</dbReference>
<dbReference type="RefSeq" id="WP_136820985.1">
    <property type="nucleotide sequence ID" value="NZ_BMJX01000003.1"/>
</dbReference>
<reference evidence="2 3" key="1">
    <citation type="submission" date="2019-04" db="EMBL/GenBank/DDBJ databases">
        <title>Sphingobacterium olei sp. nov., isolated from oil-contaminated soil.</title>
        <authorList>
            <person name="Liu B."/>
        </authorList>
    </citation>
    <scope>NUCLEOTIDE SEQUENCE [LARGE SCALE GENOMIC DNA]</scope>
    <source>
        <strain evidence="2 3">Y3L14</strain>
    </source>
</reference>
<dbReference type="OrthoDB" id="758145at2"/>
<sequence>MEELIAYILRFGNLNPQQIELIKSKATEIELRKDDYLSEAGKIPRQVGFVLEGVVRFCYYNNKGEEITDYFIDENHFATDYQNFEACMASSEYIQAITDCRLLIFSKKDWDELLNTIIGWDKIVIKIVQKCLIEKIERRSPLVSEDATTRYLSFIQKFPTLANRVPLSQIASYLGITQQSLSRIRKNIR</sequence>
<dbReference type="EMBL" id="SUKA01000003">
    <property type="protein sequence ID" value="TJY65856.1"/>
    <property type="molecule type" value="Genomic_DNA"/>
</dbReference>
<proteinExistence type="predicted"/>
<protein>
    <submittedName>
        <fullName evidence="2">Crp/Fnr family transcriptional regulator</fullName>
    </submittedName>
</protein>
<name>A0A4U0H2X2_9SPHI</name>
<dbReference type="InterPro" id="IPR000595">
    <property type="entry name" value="cNMP-bd_dom"/>
</dbReference>